<evidence type="ECO:0000313" key="1">
    <source>
        <dbReference type="EMBL" id="RNA34240.1"/>
    </source>
</evidence>
<reference evidence="1 2" key="1">
    <citation type="journal article" date="2018" name="Sci. Rep.">
        <title>Genomic signatures of local adaptation to the degree of environmental predictability in rotifers.</title>
        <authorList>
            <person name="Franch-Gras L."/>
            <person name="Hahn C."/>
            <person name="Garcia-Roger E.M."/>
            <person name="Carmona M.J."/>
            <person name="Serra M."/>
            <person name="Gomez A."/>
        </authorList>
    </citation>
    <scope>NUCLEOTIDE SEQUENCE [LARGE SCALE GENOMIC DNA]</scope>
    <source>
        <strain evidence="1">HYR1</strain>
    </source>
</reference>
<protein>
    <submittedName>
        <fullName evidence="1">Uncharacterized protein</fullName>
    </submittedName>
</protein>
<organism evidence="1 2">
    <name type="scientific">Brachionus plicatilis</name>
    <name type="common">Marine rotifer</name>
    <name type="synonym">Brachionus muelleri</name>
    <dbReference type="NCBI Taxonomy" id="10195"/>
    <lineage>
        <taxon>Eukaryota</taxon>
        <taxon>Metazoa</taxon>
        <taxon>Spiralia</taxon>
        <taxon>Gnathifera</taxon>
        <taxon>Rotifera</taxon>
        <taxon>Eurotatoria</taxon>
        <taxon>Monogononta</taxon>
        <taxon>Pseudotrocha</taxon>
        <taxon>Ploima</taxon>
        <taxon>Brachionidae</taxon>
        <taxon>Brachionus</taxon>
    </lineage>
</organism>
<evidence type="ECO:0000313" key="2">
    <source>
        <dbReference type="Proteomes" id="UP000276133"/>
    </source>
</evidence>
<sequence>MEKIMFEMSQIRSFVEREDLIHKSKNGFSFMDQQALFQTCADNPIFKNFLDIYTELNKLYIYSKREKNINYFRKIFFPISIFNLRLTWGCER</sequence>
<dbReference type="EMBL" id="REGN01001512">
    <property type="protein sequence ID" value="RNA34240.1"/>
    <property type="molecule type" value="Genomic_DNA"/>
</dbReference>
<accession>A0A3M7SFB5</accession>
<keyword evidence="2" id="KW-1185">Reference proteome</keyword>
<gene>
    <name evidence="1" type="ORF">BpHYR1_000069</name>
</gene>
<proteinExistence type="predicted"/>
<name>A0A3M7SFB5_BRAPC</name>
<dbReference type="Proteomes" id="UP000276133">
    <property type="component" value="Unassembled WGS sequence"/>
</dbReference>
<dbReference type="AlphaFoldDB" id="A0A3M7SFB5"/>
<comment type="caution">
    <text evidence="1">The sequence shown here is derived from an EMBL/GenBank/DDBJ whole genome shotgun (WGS) entry which is preliminary data.</text>
</comment>